<keyword evidence="1 3" id="KW-0808">Transferase</keyword>
<name>A0A0S1SMG7_9BACT</name>
<protein>
    <submittedName>
        <fullName evidence="3">Glycosyl transferase group 1</fullName>
    </submittedName>
</protein>
<reference evidence="3 4" key="2">
    <citation type="journal article" date="2016" name="PeerJ">
        <title>Analysis of five complete genome sequences for members of the class Peribacteria in the recently recognized Peregrinibacteria bacterial phylum.</title>
        <authorList>
            <person name="Anantharaman K."/>
            <person name="Brown C.T."/>
            <person name="Burstein D."/>
            <person name="Castelle C.J."/>
            <person name="Probst A.J."/>
            <person name="Thomas B.C."/>
            <person name="Williams K.H."/>
            <person name="Banfield J.F."/>
        </authorList>
    </citation>
    <scope>NUCLEOTIDE SEQUENCE [LARGE SCALE GENOMIC DNA]</scope>
    <source>
        <strain evidence="3">RIFOXYD1_FULL_PER-ii_59_16</strain>
    </source>
</reference>
<dbReference type="Pfam" id="PF13692">
    <property type="entry name" value="Glyco_trans_1_4"/>
    <property type="match status" value="1"/>
</dbReference>
<feature type="domain" description="Glycosyltransferase subfamily 4-like N-terminal" evidence="2">
    <location>
        <begin position="52"/>
        <end position="191"/>
    </location>
</feature>
<dbReference type="PANTHER" id="PTHR46401">
    <property type="entry name" value="GLYCOSYLTRANSFERASE WBBK-RELATED"/>
    <property type="match status" value="1"/>
</dbReference>
<dbReference type="Gene3D" id="3.40.50.2000">
    <property type="entry name" value="Glycogen Phosphorylase B"/>
    <property type="match status" value="2"/>
</dbReference>
<dbReference type="AlphaFoldDB" id="A0A0S1SMG7"/>
<accession>A0A0S1SMG7</accession>
<accession>A0A0S1SQU3</accession>
<proteinExistence type="predicted"/>
<dbReference type="GO" id="GO:0009103">
    <property type="term" value="P:lipopolysaccharide biosynthetic process"/>
    <property type="evidence" value="ECO:0007669"/>
    <property type="project" value="TreeGrafter"/>
</dbReference>
<dbReference type="SUPFAM" id="SSF53756">
    <property type="entry name" value="UDP-Glycosyltransferase/glycogen phosphorylase"/>
    <property type="match status" value="1"/>
</dbReference>
<evidence type="ECO:0000256" key="1">
    <source>
        <dbReference type="ARBA" id="ARBA00022679"/>
    </source>
</evidence>
<dbReference type="PANTHER" id="PTHR46401:SF2">
    <property type="entry name" value="GLYCOSYLTRANSFERASE WBBK-RELATED"/>
    <property type="match status" value="1"/>
</dbReference>
<dbReference type="GO" id="GO:0016757">
    <property type="term" value="F:glycosyltransferase activity"/>
    <property type="evidence" value="ECO:0007669"/>
    <property type="project" value="TreeGrafter"/>
</dbReference>
<dbReference type="InterPro" id="IPR028098">
    <property type="entry name" value="Glyco_trans_4-like_N"/>
</dbReference>
<dbReference type="Proteomes" id="UP000069135">
    <property type="component" value="Chromosome"/>
</dbReference>
<evidence type="ECO:0000313" key="3">
    <source>
        <dbReference type="EMBL" id="ALM13634.1"/>
    </source>
</evidence>
<accession>A0A0S1SIL4</accession>
<organism evidence="3 4">
    <name type="scientific">Candidatus Peribacter riflensis</name>
    <dbReference type="NCBI Taxonomy" id="1735162"/>
    <lineage>
        <taxon>Bacteria</taxon>
        <taxon>Candidatus Peregrinibacteriota</taxon>
        <taxon>Candidatus Peribacteria</taxon>
        <taxon>Candidatus Peribacterales</taxon>
        <taxon>Candidatus Peribacteraceae</taxon>
        <taxon>Candidatus Peribacter</taxon>
    </lineage>
</organism>
<reference evidence="4" key="1">
    <citation type="submission" date="2015-10" db="EMBL/GenBank/DDBJ databases">
        <title>Analysis of five complete genome sequences for members of the class Peribacteria in the recently recognized Peregrinibacteria bacterial phylum.</title>
        <authorList>
            <person name="Anantharaman K."/>
            <person name="Brown C.T."/>
            <person name="Burstein D."/>
            <person name="Castelle C.J."/>
            <person name="Probst A.J."/>
            <person name="Thomas B.C."/>
            <person name="Williams K.H."/>
            <person name="Banfield J.F."/>
        </authorList>
    </citation>
    <scope>NUCLEOTIDE SEQUENCE [LARGE SCALE GENOMIC DNA]</scope>
</reference>
<evidence type="ECO:0000259" key="2">
    <source>
        <dbReference type="Pfam" id="PF13439"/>
    </source>
</evidence>
<dbReference type="EMBL" id="CP013065">
    <property type="protein sequence ID" value="ALM13634.1"/>
    <property type="molecule type" value="Genomic_DNA"/>
</dbReference>
<accession>A0A0S1SW11</accession>
<dbReference type="CDD" id="cd03801">
    <property type="entry name" value="GT4_PimA-like"/>
    <property type="match status" value="1"/>
</dbReference>
<gene>
    <name evidence="3" type="ORF">PeribacterD1_0968</name>
</gene>
<evidence type="ECO:0000313" key="4">
    <source>
        <dbReference type="Proteomes" id="UP000069135"/>
    </source>
</evidence>
<dbReference type="Pfam" id="PF13439">
    <property type="entry name" value="Glyco_transf_4"/>
    <property type="match status" value="1"/>
</dbReference>
<sequence>MRVCVLVPFLDVYKGGNHLPLFAALPDVQFTVLTSRVLPPGAPLPANVQVIELHERLGSYYYGFADWRFARAVLKTYPVGHAFWKEFDVLHLNQVLGPQFCQLPQTGVPVLYAIHHPVTADREVATQETSSCERMLWKLKYFFPARWQRRLCRSLPKLMTVSATVRDRLVSDFGVPADKISIVPNGVDGERFISVPDRAPEFDVIAVGSFIHPRKGFRYLLDVYRSLAEGGIRIADVGKRSHEQRAALGQIKGVTSFDTVPDEQITSLIQRSSVLLSTSLYEGFGLSLIEALACGRPAFAFDAGAVAEVLSPIDPSLVVPLRDSTALANRVREFLALSTEDRRRRGERYREAVLKHYSLCGSAVALQEVYARLCGNA</sequence>
<dbReference type="STRING" id="1735162.PeribacterB2_0970"/>
<accession>A0A0S1SM90</accession>
<dbReference type="KEGG" id="prf:PeribacterA2_0968"/>